<feature type="compositionally biased region" description="Acidic residues" evidence="1">
    <location>
        <begin position="174"/>
        <end position="185"/>
    </location>
</feature>
<feature type="compositionally biased region" description="Acidic residues" evidence="1">
    <location>
        <begin position="103"/>
        <end position="126"/>
    </location>
</feature>
<dbReference type="GO" id="GO:0005682">
    <property type="term" value="C:U5 snRNP"/>
    <property type="evidence" value="ECO:0007669"/>
    <property type="project" value="InterPro"/>
</dbReference>
<feature type="region of interest" description="Disordered" evidence="1">
    <location>
        <begin position="308"/>
        <end position="351"/>
    </location>
</feature>
<dbReference type="InterPro" id="IPR003169">
    <property type="entry name" value="GYF"/>
</dbReference>
<evidence type="ECO:0000313" key="3">
    <source>
        <dbReference type="EMBL" id="TKX25935.1"/>
    </source>
</evidence>
<feature type="compositionally biased region" description="Gly residues" evidence="1">
    <location>
        <begin position="90"/>
        <end position="99"/>
    </location>
</feature>
<dbReference type="PROSITE" id="PS50829">
    <property type="entry name" value="GYF"/>
    <property type="match status" value="1"/>
</dbReference>
<sequence length="462" mass="51185">MPPNPARQKRTAESSARFNMAKKPRFDYRNPSTLAPDTNDGDEADTILDLDEIGRSGQHTKRNAVNLDGFESDSSGGEYERVKTREDGKSGGAASGGPKGSKDEEEMDMFADVDDAGEGGDGDADEELGREGKKAKEVRFLDVKDIEGQEVGSKSGGHVSSNLTLGGKGKAREDDEVESSSESGDDGVRDALDPEDEDAEELGAGSKKRHAPKLDAFNMKNEAEEGRFDESGNFVRKAADPDSVHDNWLEGLSKKDMKKAAEAREQREAERRRRDAEMDSVLTSELLATLIRHLEKGETVLEALQRLGGKKKKTEKKVPKWKRKKMDANGGDEMDVDVTKDKDPAEARRREQVDAITGAADQLFSRDQPEIYDRERELLMRQYKRETGEDWVEPQAANGEDGTSGEPKQWEYRWSDARDGGASHGPYDGPTMQAWNEAGYFGEAVEFRPIGDLEWSRAVDFV</sequence>
<dbReference type="EMBL" id="PTQR01000021">
    <property type="protein sequence ID" value="TKX25935.1"/>
    <property type="molecule type" value="Genomic_DNA"/>
</dbReference>
<evidence type="ECO:0000313" key="4">
    <source>
        <dbReference type="Proteomes" id="UP000308133"/>
    </source>
</evidence>
<feature type="compositionally biased region" description="Basic and acidic residues" evidence="1">
    <location>
        <begin position="237"/>
        <end position="277"/>
    </location>
</feature>
<reference evidence="3 4" key="1">
    <citation type="submission" date="2018-02" db="EMBL/GenBank/DDBJ databases">
        <title>Draft genome sequences of Elsinoe sp., causing black scab on jojoba.</title>
        <authorList>
            <person name="Stodart B."/>
            <person name="Jeffress S."/>
            <person name="Ash G."/>
            <person name="Arun Chinnappa K."/>
        </authorList>
    </citation>
    <scope>NUCLEOTIDE SEQUENCE [LARGE SCALE GENOMIC DNA]</scope>
    <source>
        <strain evidence="3 4">Hillstone_2</strain>
    </source>
</reference>
<feature type="compositionally biased region" description="Acidic residues" evidence="1">
    <location>
        <begin position="39"/>
        <end position="51"/>
    </location>
</feature>
<proteinExistence type="predicted"/>
<comment type="caution">
    <text evidence="3">The sequence shown here is derived from an EMBL/GenBank/DDBJ whole genome shotgun (WGS) entry which is preliminary data.</text>
</comment>
<feature type="compositionally biased region" description="Basic and acidic residues" evidence="1">
    <location>
        <begin position="78"/>
        <end position="89"/>
    </location>
</feature>
<protein>
    <submittedName>
        <fullName evidence="3">LIN1-like protein</fullName>
    </submittedName>
</protein>
<accession>A0A4U7B814</accession>
<dbReference type="Proteomes" id="UP000308133">
    <property type="component" value="Unassembled WGS sequence"/>
</dbReference>
<feature type="compositionally biased region" description="Basic and acidic residues" evidence="1">
    <location>
        <begin position="221"/>
        <end position="230"/>
    </location>
</feature>
<organism evidence="3 4">
    <name type="scientific">Elsinoe australis</name>
    <dbReference type="NCBI Taxonomy" id="40998"/>
    <lineage>
        <taxon>Eukaryota</taxon>
        <taxon>Fungi</taxon>
        <taxon>Dikarya</taxon>
        <taxon>Ascomycota</taxon>
        <taxon>Pezizomycotina</taxon>
        <taxon>Dothideomycetes</taxon>
        <taxon>Dothideomycetidae</taxon>
        <taxon>Myriangiales</taxon>
        <taxon>Elsinoaceae</taxon>
        <taxon>Elsinoe</taxon>
    </lineage>
</organism>
<feature type="compositionally biased region" description="Basic and acidic residues" evidence="1">
    <location>
        <begin position="408"/>
        <end position="421"/>
    </location>
</feature>
<gene>
    <name evidence="3" type="ORF">C1H76_1781</name>
</gene>
<dbReference type="AlphaFoldDB" id="A0A4U7B814"/>
<evidence type="ECO:0000259" key="2">
    <source>
        <dbReference type="PROSITE" id="PS50829"/>
    </source>
</evidence>
<dbReference type="InterPro" id="IPR039905">
    <property type="entry name" value="CD2BP2/Lin1"/>
</dbReference>
<feature type="compositionally biased region" description="Basic and acidic residues" evidence="1">
    <location>
        <begin position="127"/>
        <end position="147"/>
    </location>
</feature>
<feature type="region of interest" description="Disordered" evidence="1">
    <location>
        <begin position="1"/>
        <end position="278"/>
    </location>
</feature>
<evidence type="ECO:0000256" key="1">
    <source>
        <dbReference type="SAM" id="MobiDB-lite"/>
    </source>
</evidence>
<dbReference type="Pfam" id="PF02213">
    <property type="entry name" value="GYF"/>
    <property type="match status" value="1"/>
</dbReference>
<dbReference type="PANTHER" id="PTHR13138:SF3">
    <property type="entry name" value="CD2 ANTIGEN CYTOPLASMIC TAIL-BINDING PROTEIN 2"/>
    <property type="match status" value="1"/>
</dbReference>
<feature type="domain" description="GYF" evidence="2">
    <location>
        <begin position="407"/>
        <end position="462"/>
    </location>
</feature>
<dbReference type="Gene3D" id="3.30.1490.40">
    <property type="match status" value="1"/>
</dbReference>
<dbReference type="InterPro" id="IPR035445">
    <property type="entry name" value="GYF-like_dom_sf"/>
</dbReference>
<feature type="compositionally biased region" description="Basic residues" evidence="1">
    <location>
        <begin position="308"/>
        <end position="325"/>
    </location>
</feature>
<feature type="region of interest" description="Disordered" evidence="1">
    <location>
        <begin position="386"/>
        <end position="430"/>
    </location>
</feature>
<feature type="compositionally biased region" description="Basic and acidic residues" evidence="1">
    <location>
        <begin position="337"/>
        <end position="351"/>
    </location>
</feature>
<name>A0A4U7B814_9PEZI</name>
<dbReference type="SUPFAM" id="SSF55277">
    <property type="entry name" value="GYF domain"/>
    <property type="match status" value="1"/>
</dbReference>
<dbReference type="PANTHER" id="PTHR13138">
    <property type="entry name" value="PROTEIN LIN1"/>
    <property type="match status" value="1"/>
</dbReference>